<evidence type="ECO:0000256" key="3">
    <source>
        <dbReference type="ARBA" id="ARBA00023002"/>
    </source>
</evidence>
<protein>
    <submittedName>
        <fullName evidence="6">Cytochrome P450 monooxygenase</fullName>
    </submittedName>
</protein>
<dbReference type="Gene3D" id="1.10.630.10">
    <property type="entry name" value="Cytochrome P450"/>
    <property type="match status" value="1"/>
</dbReference>
<dbReference type="SUPFAM" id="SSF48264">
    <property type="entry name" value="Cytochrome P450"/>
    <property type="match status" value="1"/>
</dbReference>
<comment type="similarity">
    <text evidence="1">Belongs to the cytochrome P450 family.</text>
</comment>
<keyword evidence="2" id="KW-0479">Metal-binding</keyword>
<dbReference type="PANTHER" id="PTHR46300:SF2">
    <property type="entry name" value="CYTOCHROME P450 MONOOXYGENASE ALNH-RELATED"/>
    <property type="match status" value="1"/>
</dbReference>
<dbReference type="AlphaFoldDB" id="A0A8H5KMQ5"/>
<dbReference type="PANTHER" id="PTHR46300">
    <property type="entry name" value="P450, PUTATIVE (EUROFUNG)-RELATED-RELATED"/>
    <property type="match status" value="1"/>
</dbReference>
<keyword evidence="3" id="KW-0560">Oxidoreductase</keyword>
<dbReference type="InterPro" id="IPR050364">
    <property type="entry name" value="Cytochrome_P450_fung"/>
</dbReference>
<dbReference type="InterPro" id="IPR001128">
    <property type="entry name" value="Cyt_P450"/>
</dbReference>
<name>A0A8H5KMQ5_9HYPO</name>
<dbReference type="Pfam" id="PF00067">
    <property type="entry name" value="p450"/>
    <property type="match status" value="1"/>
</dbReference>
<evidence type="ECO:0000256" key="4">
    <source>
        <dbReference type="ARBA" id="ARBA00023004"/>
    </source>
</evidence>
<accession>A0A8H5KMQ5</accession>
<evidence type="ECO:0000256" key="2">
    <source>
        <dbReference type="ARBA" id="ARBA00022723"/>
    </source>
</evidence>
<dbReference type="EMBL" id="JAAOAS010000393">
    <property type="protein sequence ID" value="KAF5577124.1"/>
    <property type="molecule type" value="Genomic_DNA"/>
</dbReference>
<proteinExistence type="inferred from homology"/>
<dbReference type="Proteomes" id="UP000546213">
    <property type="component" value="Unassembled WGS sequence"/>
</dbReference>
<keyword evidence="7" id="KW-1185">Reference proteome</keyword>
<dbReference type="InterPro" id="IPR036396">
    <property type="entry name" value="Cyt_P450_sf"/>
</dbReference>
<gene>
    <name evidence="6" type="ORF">FPCIR_12238</name>
</gene>
<dbReference type="GO" id="GO:0020037">
    <property type="term" value="F:heme binding"/>
    <property type="evidence" value="ECO:0007669"/>
    <property type="project" value="InterPro"/>
</dbReference>
<organism evidence="6 7">
    <name type="scientific">Fusarium pseudocircinatum</name>
    <dbReference type="NCBI Taxonomy" id="56676"/>
    <lineage>
        <taxon>Eukaryota</taxon>
        <taxon>Fungi</taxon>
        <taxon>Dikarya</taxon>
        <taxon>Ascomycota</taxon>
        <taxon>Pezizomycotina</taxon>
        <taxon>Sordariomycetes</taxon>
        <taxon>Hypocreomycetidae</taxon>
        <taxon>Hypocreales</taxon>
        <taxon>Nectriaceae</taxon>
        <taxon>Fusarium</taxon>
        <taxon>Fusarium fujikuroi species complex</taxon>
    </lineage>
</organism>
<evidence type="ECO:0000313" key="6">
    <source>
        <dbReference type="EMBL" id="KAF5577124.1"/>
    </source>
</evidence>
<keyword evidence="4" id="KW-0408">Iron</keyword>
<evidence type="ECO:0000313" key="7">
    <source>
        <dbReference type="Proteomes" id="UP000546213"/>
    </source>
</evidence>
<dbReference type="GO" id="GO:0005506">
    <property type="term" value="F:iron ion binding"/>
    <property type="evidence" value="ECO:0007669"/>
    <property type="project" value="InterPro"/>
</dbReference>
<sequence length="163" mass="18476">MTATYGHQVADWDDPYIRKIYEVLVHLTLMSEPGSWLLDAFPLIARLPSVLVQNWWNISRKWFEKDRKVYLKFYRNLVQQIKEGTAPHCFPKELYEGGLEKGGISEEQAVYAAGTLIEAGSGSTSTVVNAWILNCQLNPHVVTAEQEELGRVAGSDRMPSYDD</sequence>
<dbReference type="GO" id="GO:0016705">
    <property type="term" value="F:oxidoreductase activity, acting on paired donors, with incorporation or reduction of molecular oxygen"/>
    <property type="evidence" value="ECO:0007669"/>
    <property type="project" value="InterPro"/>
</dbReference>
<dbReference type="OrthoDB" id="4586545at2759"/>
<dbReference type="GO" id="GO:0004497">
    <property type="term" value="F:monooxygenase activity"/>
    <property type="evidence" value="ECO:0007669"/>
    <property type="project" value="UniProtKB-KW"/>
</dbReference>
<comment type="caution">
    <text evidence="6">The sequence shown here is derived from an EMBL/GenBank/DDBJ whole genome shotgun (WGS) entry which is preliminary data.</text>
</comment>
<evidence type="ECO:0000256" key="5">
    <source>
        <dbReference type="ARBA" id="ARBA00023033"/>
    </source>
</evidence>
<reference evidence="6 7" key="1">
    <citation type="submission" date="2020-05" db="EMBL/GenBank/DDBJ databases">
        <title>Identification and distribution of gene clusters putatively required for synthesis of sphingolipid metabolism inhibitors in phylogenetically diverse species of the filamentous fungus Fusarium.</title>
        <authorList>
            <person name="Kim H.-S."/>
            <person name="Busman M."/>
            <person name="Brown D.W."/>
            <person name="Divon H."/>
            <person name="Uhlig S."/>
            <person name="Proctor R.H."/>
        </authorList>
    </citation>
    <scope>NUCLEOTIDE SEQUENCE [LARGE SCALE GENOMIC DNA]</scope>
    <source>
        <strain evidence="6 7">NRRL 36939</strain>
    </source>
</reference>
<keyword evidence="5 6" id="KW-0503">Monooxygenase</keyword>
<evidence type="ECO:0000256" key="1">
    <source>
        <dbReference type="ARBA" id="ARBA00010617"/>
    </source>
</evidence>